<keyword evidence="2" id="KW-0813">Transport</keyword>
<dbReference type="PANTHER" id="PTHR43394">
    <property type="entry name" value="ATP-DEPENDENT PERMEASE MDL1, MITOCHONDRIAL"/>
    <property type="match status" value="1"/>
</dbReference>
<protein>
    <recommendedName>
        <fullName evidence="8">ABC transmembrane type-1 domain-containing protein</fullName>
    </recommendedName>
</protein>
<dbReference type="GO" id="GO:0015421">
    <property type="term" value="F:ABC-type oligopeptide transporter activity"/>
    <property type="evidence" value="ECO:0007669"/>
    <property type="project" value="TreeGrafter"/>
</dbReference>
<dbReference type="GO" id="GO:0005524">
    <property type="term" value="F:ATP binding"/>
    <property type="evidence" value="ECO:0007669"/>
    <property type="project" value="InterPro"/>
</dbReference>
<evidence type="ECO:0000256" key="7">
    <source>
        <dbReference type="SAM" id="Phobius"/>
    </source>
</evidence>
<evidence type="ECO:0000313" key="9">
    <source>
        <dbReference type="EMBL" id="CAF1196566.1"/>
    </source>
</evidence>
<dbReference type="InterPro" id="IPR036640">
    <property type="entry name" value="ABC1_TM_sf"/>
</dbReference>
<accession>A0A8S2ENS8</accession>
<dbReference type="Gene3D" id="1.20.1560.10">
    <property type="entry name" value="ABC transporter type 1, transmembrane domain"/>
    <property type="match status" value="1"/>
</dbReference>
<evidence type="ECO:0000256" key="6">
    <source>
        <dbReference type="ARBA" id="ARBA00023136"/>
    </source>
</evidence>
<dbReference type="GO" id="GO:0005743">
    <property type="term" value="C:mitochondrial inner membrane"/>
    <property type="evidence" value="ECO:0007669"/>
    <property type="project" value="TreeGrafter"/>
</dbReference>
<evidence type="ECO:0000256" key="4">
    <source>
        <dbReference type="ARBA" id="ARBA00022737"/>
    </source>
</evidence>
<evidence type="ECO:0000256" key="5">
    <source>
        <dbReference type="ARBA" id="ARBA00022989"/>
    </source>
</evidence>
<sequence length="327" mass="36757">MKEGFKLSRGQKQRVAIARALISNPKILLLDDATSALDYTSEKVVQDALEKAKDGRTTVIVTHRLSTIRNVDLIFVLQHGTVNEYGTHHELMDKKGFYYEFVVAQEKVGNNPENNLHNYDEEPDINFSEQKIAGATVLVKPSALSTEPGNSTKHTMPTNNIQKNNKKRKLSKPFLLKILALNAAEWPYIIAGGMVSLIFGAIEPVLAFLLIEMYGAFSELNFQRQTHQTRIYALIVFALGVLGALCQWFRRILFAKSGEDLTERIRKVAFSNILSQEIGWFDYDTNSVGILVTRLSADASALKVGIKVFIKTAFFYNRLKTISTPRV</sequence>
<evidence type="ECO:0000313" key="10">
    <source>
        <dbReference type="EMBL" id="CAF4006774.1"/>
    </source>
</evidence>
<keyword evidence="5 7" id="KW-1133">Transmembrane helix</keyword>
<evidence type="ECO:0000256" key="3">
    <source>
        <dbReference type="ARBA" id="ARBA00022692"/>
    </source>
</evidence>
<evidence type="ECO:0000256" key="2">
    <source>
        <dbReference type="ARBA" id="ARBA00022448"/>
    </source>
</evidence>
<proteinExistence type="predicted"/>
<dbReference type="Pfam" id="PF00664">
    <property type="entry name" value="ABC_membrane"/>
    <property type="match status" value="1"/>
</dbReference>
<dbReference type="InterPro" id="IPR011527">
    <property type="entry name" value="ABC1_TM_dom"/>
</dbReference>
<dbReference type="SUPFAM" id="SSF90123">
    <property type="entry name" value="ABC transporter transmembrane region"/>
    <property type="match status" value="1"/>
</dbReference>
<dbReference type="SUPFAM" id="SSF52540">
    <property type="entry name" value="P-loop containing nucleoside triphosphate hydrolases"/>
    <property type="match status" value="1"/>
</dbReference>
<evidence type="ECO:0000313" key="11">
    <source>
        <dbReference type="Proteomes" id="UP000677228"/>
    </source>
</evidence>
<evidence type="ECO:0000256" key="1">
    <source>
        <dbReference type="ARBA" id="ARBA00004141"/>
    </source>
</evidence>
<evidence type="ECO:0000259" key="8">
    <source>
        <dbReference type="PROSITE" id="PS50929"/>
    </source>
</evidence>
<dbReference type="Proteomes" id="UP000677228">
    <property type="component" value="Unassembled WGS sequence"/>
</dbReference>
<comment type="subcellular location">
    <subcellularLocation>
        <location evidence="1">Membrane</location>
        <topology evidence="1">Multi-pass membrane protein</topology>
    </subcellularLocation>
</comment>
<dbReference type="InterPro" id="IPR003439">
    <property type="entry name" value="ABC_transporter-like_ATP-bd"/>
</dbReference>
<gene>
    <name evidence="9" type="ORF">OVA965_LOCUS23774</name>
    <name evidence="10" type="ORF">TMI583_LOCUS24494</name>
</gene>
<organism evidence="9 11">
    <name type="scientific">Didymodactylos carnosus</name>
    <dbReference type="NCBI Taxonomy" id="1234261"/>
    <lineage>
        <taxon>Eukaryota</taxon>
        <taxon>Metazoa</taxon>
        <taxon>Spiralia</taxon>
        <taxon>Gnathifera</taxon>
        <taxon>Rotifera</taxon>
        <taxon>Eurotatoria</taxon>
        <taxon>Bdelloidea</taxon>
        <taxon>Philodinida</taxon>
        <taxon>Philodinidae</taxon>
        <taxon>Didymodactylos</taxon>
    </lineage>
</organism>
<feature type="transmembrane region" description="Helical" evidence="7">
    <location>
        <begin position="186"/>
        <end position="211"/>
    </location>
</feature>
<keyword evidence="6 7" id="KW-0472">Membrane</keyword>
<keyword evidence="4" id="KW-0677">Repeat</keyword>
<name>A0A8S2ENS8_9BILA</name>
<dbReference type="Pfam" id="PF00005">
    <property type="entry name" value="ABC_tran"/>
    <property type="match status" value="1"/>
</dbReference>
<dbReference type="Gene3D" id="3.40.50.300">
    <property type="entry name" value="P-loop containing nucleotide triphosphate hydrolases"/>
    <property type="match status" value="1"/>
</dbReference>
<dbReference type="InterPro" id="IPR039421">
    <property type="entry name" value="Type_1_exporter"/>
</dbReference>
<dbReference type="EMBL" id="CAJOBA010035571">
    <property type="protein sequence ID" value="CAF4006774.1"/>
    <property type="molecule type" value="Genomic_DNA"/>
</dbReference>
<feature type="transmembrane region" description="Helical" evidence="7">
    <location>
        <begin position="231"/>
        <end position="249"/>
    </location>
</feature>
<dbReference type="InterPro" id="IPR027417">
    <property type="entry name" value="P-loop_NTPase"/>
</dbReference>
<reference evidence="9" key="1">
    <citation type="submission" date="2021-02" db="EMBL/GenBank/DDBJ databases">
        <authorList>
            <person name="Nowell W R."/>
        </authorList>
    </citation>
    <scope>NUCLEOTIDE SEQUENCE</scope>
</reference>
<keyword evidence="3 7" id="KW-0812">Transmembrane</keyword>
<dbReference type="PROSITE" id="PS50929">
    <property type="entry name" value="ABC_TM1F"/>
    <property type="match status" value="1"/>
</dbReference>
<dbReference type="PANTHER" id="PTHR43394:SF11">
    <property type="entry name" value="ATP-BINDING CASSETTE TRANSPORTER"/>
    <property type="match status" value="1"/>
</dbReference>
<comment type="caution">
    <text evidence="9">The sequence shown here is derived from an EMBL/GenBank/DDBJ whole genome shotgun (WGS) entry which is preliminary data.</text>
</comment>
<feature type="domain" description="ABC transmembrane type-1" evidence="8">
    <location>
        <begin position="190"/>
        <end position="306"/>
    </location>
</feature>
<dbReference type="AlphaFoldDB" id="A0A8S2ENS8"/>
<dbReference type="Proteomes" id="UP000682733">
    <property type="component" value="Unassembled WGS sequence"/>
</dbReference>
<dbReference type="GO" id="GO:0016887">
    <property type="term" value="F:ATP hydrolysis activity"/>
    <property type="evidence" value="ECO:0007669"/>
    <property type="project" value="InterPro"/>
</dbReference>
<dbReference type="EMBL" id="CAJNOK010014041">
    <property type="protein sequence ID" value="CAF1196566.1"/>
    <property type="molecule type" value="Genomic_DNA"/>
</dbReference>
<dbReference type="GO" id="GO:0090374">
    <property type="term" value="P:oligopeptide export from mitochondrion"/>
    <property type="evidence" value="ECO:0007669"/>
    <property type="project" value="TreeGrafter"/>
</dbReference>